<feature type="region of interest" description="Disordered" evidence="1">
    <location>
        <begin position="27"/>
        <end position="53"/>
    </location>
</feature>
<organism evidence="3 4">
    <name type="scientific">Gandjariella thermophila</name>
    <dbReference type="NCBI Taxonomy" id="1931992"/>
    <lineage>
        <taxon>Bacteria</taxon>
        <taxon>Bacillati</taxon>
        <taxon>Actinomycetota</taxon>
        <taxon>Actinomycetes</taxon>
        <taxon>Pseudonocardiales</taxon>
        <taxon>Pseudonocardiaceae</taxon>
        <taxon>Gandjariella</taxon>
    </lineage>
</organism>
<evidence type="ECO:0000256" key="1">
    <source>
        <dbReference type="SAM" id="MobiDB-lite"/>
    </source>
</evidence>
<evidence type="ECO:0000256" key="2">
    <source>
        <dbReference type="SAM" id="SignalP"/>
    </source>
</evidence>
<proteinExistence type="predicted"/>
<gene>
    <name evidence="3" type="ORF">GTS_44570</name>
</gene>
<feature type="signal peptide" evidence="2">
    <location>
        <begin position="1"/>
        <end position="26"/>
    </location>
</feature>
<evidence type="ECO:0008006" key="5">
    <source>
        <dbReference type="Google" id="ProtNLM"/>
    </source>
</evidence>
<reference evidence="4" key="1">
    <citation type="submission" date="2019-04" db="EMBL/GenBank/DDBJ databases">
        <title>Draft genome sequence of Pseudonocardiaceae bacterium SL3-2-4.</title>
        <authorList>
            <person name="Ningsih F."/>
            <person name="Yokota A."/>
            <person name="Sakai Y."/>
            <person name="Nanatani K."/>
            <person name="Yabe S."/>
            <person name="Oetari A."/>
            <person name="Sjamsuridzal W."/>
        </authorList>
    </citation>
    <scope>NUCLEOTIDE SEQUENCE [LARGE SCALE GENOMIC DNA]</scope>
    <source>
        <strain evidence="4">SL3-2-4</strain>
    </source>
</reference>
<dbReference type="Pfam" id="PF12079">
    <property type="entry name" value="DUF3558"/>
    <property type="match status" value="1"/>
</dbReference>
<evidence type="ECO:0000313" key="3">
    <source>
        <dbReference type="EMBL" id="GDY32824.1"/>
    </source>
</evidence>
<feature type="chain" id="PRO_5039585732" description="DUF3558 domain-containing protein" evidence="2">
    <location>
        <begin position="27"/>
        <end position="188"/>
    </location>
</feature>
<dbReference type="AlphaFoldDB" id="A0A4D4JB86"/>
<dbReference type="EMBL" id="BJFL01000029">
    <property type="protein sequence ID" value="GDY32824.1"/>
    <property type="molecule type" value="Genomic_DNA"/>
</dbReference>
<dbReference type="PROSITE" id="PS51257">
    <property type="entry name" value="PROKAR_LIPOPROTEIN"/>
    <property type="match status" value="1"/>
</dbReference>
<keyword evidence="2" id="KW-0732">Signal</keyword>
<dbReference type="InterPro" id="IPR024520">
    <property type="entry name" value="DUF3558"/>
</dbReference>
<dbReference type="RefSeq" id="WP_192909686.1">
    <property type="nucleotide sequence ID" value="NZ_BJFL01000029.1"/>
</dbReference>
<sequence>MTKRTGGTAALVCAGLLAAGCSSSIGGEPSATHTADSRTASSAPATSASGSASSSLANVDPCTLLTPQATQQLGVIKNGHQPTIKDQSLAGICEWNTDKAQIAVAFDFKRTYADPSIPGVDRLQRTQIAGRPAVLGDNLGDGHGCLARVEVGTGQVVDGDVEPNRSGLIDSCALLRQVMDLVMAQIPA</sequence>
<evidence type="ECO:0000313" key="4">
    <source>
        <dbReference type="Proteomes" id="UP000298860"/>
    </source>
</evidence>
<accession>A0A4D4JB86</accession>
<feature type="compositionally biased region" description="Low complexity" evidence="1">
    <location>
        <begin position="37"/>
        <end position="53"/>
    </location>
</feature>
<name>A0A4D4JB86_9PSEU</name>
<protein>
    <recommendedName>
        <fullName evidence="5">DUF3558 domain-containing protein</fullName>
    </recommendedName>
</protein>
<dbReference type="Proteomes" id="UP000298860">
    <property type="component" value="Unassembled WGS sequence"/>
</dbReference>
<comment type="caution">
    <text evidence="3">The sequence shown here is derived from an EMBL/GenBank/DDBJ whole genome shotgun (WGS) entry which is preliminary data.</text>
</comment>
<keyword evidence="4" id="KW-1185">Reference proteome</keyword>